<keyword evidence="2" id="KW-1185">Reference proteome</keyword>
<feature type="non-terminal residue" evidence="1">
    <location>
        <position position="52"/>
    </location>
</feature>
<accession>G5A2L4</accession>
<organism evidence="1 2">
    <name type="scientific">Phytophthora sojae (strain P6497)</name>
    <name type="common">Soybean stem and root rot agent</name>
    <name type="synonym">Phytophthora megasperma f. sp. glycines</name>
    <dbReference type="NCBI Taxonomy" id="1094619"/>
    <lineage>
        <taxon>Eukaryota</taxon>
        <taxon>Sar</taxon>
        <taxon>Stramenopiles</taxon>
        <taxon>Oomycota</taxon>
        <taxon>Peronosporomycetes</taxon>
        <taxon>Peronosporales</taxon>
        <taxon>Peronosporaceae</taxon>
        <taxon>Phytophthora</taxon>
    </lineage>
</organism>
<sequence>PVSVGGCWVALSSTNSPQKLQSWFWSNTTWIPSPKLPNSRRKSRQLKELYRQ</sequence>
<dbReference type="InParanoid" id="G5A2L4"/>
<proteinExistence type="predicted"/>
<gene>
    <name evidence="1" type="ORF">PHYSODRAFT_406853</name>
</gene>
<dbReference type="AlphaFoldDB" id="G5A2L4"/>
<dbReference type="EMBL" id="JH159159">
    <property type="protein sequence ID" value="EGZ09904.1"/>
    <property type="molecule type" value="Genomic_DNA"/>
</dbReference>
<reference evidence="1 2" key="1">
    <citation type="journal article" date="2006" name="Science">
        <title>Phytophthora genome sequences uncover evolutionary origins and mechanisms of pathogenesis.</title>
        <authorList>
            <person name="Tyler B.M."/>
            <person name="Tripathy S."/>
            <person name="Zhang X."/>
            <person name="Dehal P."/>
            <person name="Jiang R.H."/>
            <person name="Aerts A."/>
            <person name="Arredondo F.D."/>
            <person name="Baxter L."/>
            <person name="Bensasson D."/>
            <person name="Beynon J.L."/>
            <person name="Chapman J."/>
            <person name="Damasceno C.M."/>
            <person name="Dorrance A.E."/>
            <person name="Dou D."/>
            <person name="Dickerman A.W."/>
            <person name="Dubchak I.L."/>
            <person name="Garbelotto M."/>
            <person name="Gijzen M."/>
            <person name="Gordon S.G."/>
            <person name="Govers F."/>
            <person name="Grunwald N.J."/>
            <person name="Huang W."/>
            <person name="Ivors K.L."/>
            <person name="Jones R.W."/>
            <person name="Kamoun S."/>
            <person name="Krampis K."/>
            <person name="Lamour K.H."/>
            <person name="Lee M.K."/>
            <person name="McDonald W.H."/>
            <person name="Medina M."/>
            <person name="Meijer H.J."/>
            <person name="Nordberg E.K."/>
            <person name="Maclean D.J."/>
            <person name="Ospina-Giraldo M.D."/>
            <person name="Morris P.F."/>
            <person name="Phuntumart V."/>
            <person name="Putnam N.H."/>
            <person name="Rash S."/>
            <person name="Rose J.K."/>
            <person name="Sakihama Y."/>
            <person name="Salamov A.A."/>
            <person name="Savidor A."/>
            <person name="Scheuring C.F."/>
            <person name="Smith B.M."/>
            <person name="Sobral B.W."/>
            <person name="Terry A."/>
            <person name="Torto-Alalibo T.A."/>
            <person name="Win J."/>
            <person name="Xu Z."/>
            <person name="Zhang H."/>
            <person name="Grigoriev I.V."/>
            <person name="Rokhsar D.S."/>
            <person name="Boore J.L."/>
        </authorList>
    </citation>
    <scope>NUCLEOTIDE SEQUENCE [LARGE SCALE GENOMIC DNA]</scope>
    <source>
        <strain evidence="1 2">P6497</strain>
    </source>
</reference>
<feature type="non-terminal residue" evidence="1">
    <location>
        <position position="1"/>
    </location>
</feature>
<evidence type="ECO:0000313" key="2">
    <source>
        <dbReference type="Proteomes" id="UP000002640"/>
    </source>
</evidence>
<dbReference type="KEGG" id="psoj:PHYSODRAFT_406853"/>
<dbReference type="GeneID" id="20651486"/>
<dbReference type="RefSeq" id="XP_009534765.1">
    <property type="nucleotide sequence ID" value="XM_009536470.1"/>
</dbReference>
<protein>
    <submittedName>
        <fullName evidence="1">Uncharacterized protein</fullName>
    </submittedName>
</protein>
<name>G5A2L4_PHYSP</name>
<evidence type="ECO:0000313" key="1">
    <source>
        <dbReference type="EMBL" id="EGZ09904.1"/>
    </source>
</evidence>
<dbReference type="Proteomes" id="UP000002640">
    <property type="component" value="Unassembled WGS sequence"/>
</dbReference>